<feature type="domain" description="Haemolysin-type calcium binding-related" evidence="5">
    <location>
        <begin position="502"/>
        <end position="540"/>
    </location>
</feature>
<dbReference type="PANTHER" id="PTHR38340">
    <property type="entry name" value="S-LAYER PROTEIN"/>
    <property type="match status" value="1"/>
</dbReference>
<feature type="domain" description="Haemolysin-type calcium binding-related" evidence="5">
    <location>
        <begin position="286"/>
        <end position="323"/>
    </location>
</feature>
<dbReference type="Proteomes" id="UP000437862">
    <property type="component" value="Chromosome"/>
</dbReference>
<sequence>MAVIRAGSTSASSGISTLAAAVVPTEGSDTLLISGDVTVDGLGGNDSMLGGSGNQVLIGSNGNDTLESTAGNDTLIGGADDDLYVMGDYADHNVIINIDANPNKNDVLYLKEVNETELTGFQRIGNDIIIRWGTNSQVTLKDVYLGEDHQITTLRLQKFLSTYEEVSYTMREVFERYTYLLTDGDDVLGPSDLNEHVRGGNGNDKIDMGAGNDYLSGDAGDDTLDGGTGNDTMYGGLGNDVFVLRKGSGIDSITSADNTAGRVDMIRFEDIPSTDLTAVVRSGWSLVLKYGDADEVTIVNYFSTTNNVITHVSFSDGQIWDMAQLFAAYPIQLGAGDDEATSFPQNLNETIKAGAGNDTIGASGGNDAVYGEDGNDSLAGDAGTDTIYGGDGTDNINGGIDNDTLYGDAGNDTIDGGTGDDVAYGGTGNDTLNGSAGNDTLDGGTGNDSMIGGGGNDVFILRVGSGIDQISLADTGANKVDVIRFEDVASTALTGVSRSFANLTLTYGNGDSVTLTSYYTDATTKFSTIQFSDGVSFRADQLFANYAIQLGDTGDNLTFTDDVETIRGGAGNDTITAAGGNDLIDGQADNDNLNGGLGNDTVFGGAGNDTMYGLDGDDVMDGGVGDDSINTGVGNDTVLLRIGSGQDSVNFAGGSVDRVKTLVFEDVAFNALTGAARSGWDLILTYGTSDKVTLVNYFSGTSYEVQKVVFTDGTHTVQDILAGYALKLTTGDDDVAFTRNWAETIYADGGNDKVDAAGGDDIVNGGAGNDSILGGLGNDTLAGDEGRDTLDGGAGDDRLSGGLDNDSLPGGIGNDTLDGGAGNDTMTGGTGNDVYLLRVGSGIDTINLDDTSTVKTKIIRFEDVASDDLTAVKRVGANLVMEYGNGDSVNVTSYFGANKFNALEFSDGVSFTPAQLFAKYEIQLTTGADSGTYSDDAETIHGGAGNDSMLALGGNDALYGEADNDTLNGGLGNDSLYGGDGTDILIGDAGDDRFDGGAGADNMTSGAGNDTFVFRRGSGADTVSVQDSTAGRIKTFIFEDVASTDITGMQRSASNLIITYGNGDQITVQNHFSGITNEVNSLVFTDKTVTVQDLLAVNVLKLTSGVDNLTFPRNMDETIYADAGADVVDAGGGNDAVYGEAGADSLTGGAGNDTLSGGTENDTLLGGNDNDVLSGDVGRDSLSGDAGDDYLSGGLDIDTLLGGAGNDTLDGGAGNDSLKGGTGNDLYLLRIGSGIDTIDLEDTSTLKNKVIRFEDVASDQLLAVKRVGTNLVIDYGTGDSVTVSSFYGANKFNAIEFSDGSFTQDQLFAKYEVKMADTAENATFTDSGETIHGGAGNDTITAAGGDDVVYGEADNDNVYGGNGNDTLFGGAGNDNLNGDAGDDWVAGGIGNDTITANSGNDTIVFHSGDGIDLLNISDATVGRLKTVVFEDIGALNMTSLQRVGGNLVVTYTAGDQVTISNYLGAPAAINTLKFADGDWTMQDLFDHYNINLSTAADTLVFSAWNESVLAGAGNDSLDGAAGNDRLFGELGNDTLTGGAGNDTLSGGVGTDSLTGGAGDDVYVFQLGSGIDTVNAYDATAGRFESLVFEDVALSQVRSVAKVSNNLVIAYGTSDQVTVTGQFASALYAVNAVQFSDGANHTVAELIGMFSGT</sequence>
<keyword evidence="2" id="KW-0964">Secreted</keyword>
<reference evidence="8 9" key="1">
    <citation type="journal article" date="2015" name="Stand. Genomic Sci.">
        <title>Genomic Encyclopedia of Bacterial and Archaeal Type Strains, Phase III: the genomes of soil and plant-associated and newly described type strains.</title>
        <authorList>
            <person name="Whitman W.B."/>
            <person name="Woyke T."/>
            <person name="Klenk H.P."/>
            <person name="Zhou Y."/>
            <person name="Lilburn T.G."/>
            <person name="Beck B.J."/>
            <person name="De Vos P."/>
            <person name="Vandamme P."/>
            <person name="Eisen J.A."/>
            <person name="Garrity G."/>
            <person name="Hugenholtz P."/>
            <person name="Kyrpides N.C."/>
        </authorList>
    </citation>
    <scope>NUCLEOTIDE SEQUENCE [LARGE SCALE GENOMIC DNA]</scope>
    <source>
        <strain evidence="8 9">CGMCC 1.10685</strain>
    </source>
</reference>
<comment type="subcellular location">
    <subcellularLocation>
        <location evidence="1">Secreted</location>
    </subcellularLocation>
</comment>
<dbReference type="PANTHER" id="PTHR38340:SF1">
    <property type="entry name" value="S-LAYER PROTEIN"/>
    <property type="match status" value="1"/>
</dbReference>
<evidence type="ECO:0000259" key="6">
    <source>
        <dbReference type="Pfam" id="PF22783"/>
    </source>
</evidence>
<feature type="domain" description="Haemolysin-type calcium binding-related" evidence="5">
    <location>
        <begin position="681"/>
        <end position="714"/>
    </location>
</feature>
<dbReference type="PROSITE" id="PS00330">
    <property type="entry name" value="HEMOLYSIN_CALCIUM"/>
    <property type="match status" value="10"/>
</dbReference>
<dbReference type="Proteomes" id="UP000315112">
    <property type="component" value="Unassembled WGS sequence"/>
</dbReference>
<dbReference type="InterPro" id="IPR018511">
    <property type="entry name" value="Hemolysin-typ_Ca-bd_CS"/>
</dbReference>
<feature type="region of interest" description="Disordered" evidence="4">
    <location>
        <begin position="784"/>
        <end position="814"/>
    </location>
</feature>
<dbReference type="Pfam" id="PF22783">
    <property type="entry name" value="BapA_N"/>
    <property type="match status" value="1"/>
</dbReference>
<protein>
    <submittedName>
        <fullName evidence="8">Hemolysin type calcium-binding protein</fullName>
    </submittedName>
</protein>
<dbReference type="EMBL" id="CP046904">
    <property type="protein sequence ID" value="QGZ39228.1"/>
    <property type="molecule type" value="Genomic_DNA"/>
</dbReference>
<dbReference type="InterPro" id="IPR001343">
    <property type="entry name" value="Hemolysn_Ca-bd"/>
</dbReference>
<keyword evidence="3" id="KW-0106">Calcium</keyword>
<evidence type="ECO:0000259" key="5">
    <source>
        <dbReference type="Pfam" id="PF06594"/>
    </source>
</evidence>
<gene>
    <name evidence="7" type="ORF">GO485_09345</name>
    <name evidence="8" type="ORF">IP92_02534</name>
</gene>
<keyword evidence="10" id="KW-1185">Reference proteome</keyword>
<evidence type="ECO:0000256" key="4">
    <source>
        <dbReference type="SAM" id="MobiDB-lite"/>
    </source>
</evidence>
<dbReference type="Pfam" id="PF00353">
    <property type="entry name" value="HemolysinCabind"/>
    <property type="match status" value="18"/>
</dbReference>
<evidence type="ECO:0000256" key="3">
    <source>
        <dbReference type="ARBA" id="ARBA00022837"/>
    </source>
</evidence>
<feature type="compositionally biased region" description="Basic and acidic residues" evidence="4">
    <location>
        <begin position="784"/>
        <end position="799"/>
    </location>
</feature>
<feature type="region of interest" description="Disordered" evidence="4">
    <location>
        <begin position="421"/>
        <end position="447"/>
    </location>
</feature>
<feature type="compositionally biased region" description="Polar residues" evidence="4">
    <location>
        <begin position="1153"/>
        <end position="1162"/>
    </location>
</feature>
<dbReference type="EMBL" id="VLKW01000004">
    <property type="protein sequence ID" value="TWI47474.1"/>
    <property type="molecule type" value="Genomic_DNA"/>
</dbReference>
<feature type="domain" description="Haemolysin-type calcium binding-related" evidence="5">
    <location>
        <begin position="1605"/>
        <end position="1639"/>
    </location>
</feature>
<feature type="domain" description="Biofilm-associated protein BapA-like prefix-like" evidence="6">
    <location>
        <begin position="1041"/>
        <end position="1088"/>
    </location>
</feature>
<name>A0A562PSQ3_9BURK</name>
<evidence type="ECO:0000256" key="1">
    <source>
        <dbReference type="ARBA" id="ARBA00004613"/>
    </source>
</evidence>
<dbReference type="Gene3D" id="2.150.10.10">
    <property type="entry name" value="Serralysin-like metalloprotease, C-terminal"/>
    <property type="match status" value="9"/>
</dbReference>
<dbReference type="SUPFAM" id="SSF51120">
    <property type="entry name" value="beta-Roll"/>
    <property type="match status" value="10"/>
</dbReference>
<evidence type="ECO:0000313" key="10">
    <source>
        <dbReference type="Proteomes" id="UP000437862"/>
    </source>
</evidence>
<dbReference type="GO" id="GO:0005509">
    <property type="term" value="F:calcium ion binding"/>
    <property type="evidence" value="ECO:0007669"/>
    <property type="project" value="InterPro"/>
</dbReference>
<reference evidence="7 10" key="3">
    <citation type="submission" date="2019-12" db="EMBL/GenBank/DDBJ databases">
        <title>Draft Genome Sequences of Six Type Strains of the Genus Massilia.</title>
        <authorList>
            <person name="Miess H."/>
            <person name="Frediansyah A."/>
            <person name="Goeker M."/>
            <person name="Gross H."/>
        </authorList>
    </citation>
    <scope>NUCLEOTIDE SEQUENCE [LARGE SCALE GENOMIC DNA]</scope>
    <source>
        <strain evidence="7 10">DSM 26639</strain>
    </source>
</reference>
<accession>A0A562PSQ3</accession>
<dbReference type="Pfam" id="PF06594">
    <property type="entry name" value="HCBP_related"/>
    <property type="match status" value="4"/>
</dbReference>
<dbReference type="PRINTS" id="PR00313">
    <property type="entry name" value="CABNDNGRPT"/>
</dbReference>
<evidence type="ECO:0000313" key="9">
    <source>
        <dbReference type="Proteomes" id="UP000315112"/>
    </source>
</evidence>
<dbReference type="OrthoDB" id="8607307at2"/>
<evidence type="ECO:0000313" key="7">
    <source>
        <dbReference type="EMBL" id="QGZ39228.1"/>
    </source>
</evidence>
<feature type="region of interest" description="Disordered" evidence="4">
    <location>
        <begin position="1149"/>
        <end position="1170"/>
    </location>
</feature>
<dbReference type="InterPro" id="IPR048051">
    <property type="entry name" value="BapA-like_prefix-like"/>
</dbReference>
<dbReference type="InterPro" id="IPR011049">
    <property type="entry name" value="Serralysin-like_metalloprot_C"/>
</dbReference>
<dbReference type="InterPro" id="IPR050557">
    <property type="entry name" value="RTX_toxin/Mannuronan_C5-epim"/>
</dbReference>
<evidence type="ECO:0000313" key="8">
    <source>
        <dbReference type="EMBL" id="TWI47474.1"/>
    </source>
</evidence>
<organism evidence="8 9">
    <name type="scientific">Pseudoduganella flava</name>
    <dbReference type="NCBI Taxonomy" id="871742"/>
    <lineage>
        <taxon>Bacteria</taxon>
        <taxon>Pseudomonadati</taxon>
        <taxon>Pseudomonadota</taxon>
        <taxon>Betaproteobacteria</taxon>
        <taxon>Burkholderiales</taxon>
        <taxon>Oxalobacteraceae</taxon>
        <taxon>Telluria group</taxon>
        <taxon>Pseudoduganella</taxon>
    </lineage>
</organism>
<dbReference type="RefSeq" id="WP_145875297.1">
    <property type="nucleotide sequence ID" value="NZ_CP046904.1"/>
</dbReference>
<dbReference type="InterPro" id="IPR010566">
    <property type="entry name" value="Haemolys_ca-bd"/>
</dbReference>
<evidence type="ECO:0000256" key="2">
    <source>
        <dbReference type="ARBA" id="ARBA00022525"/>
    </source>
</evidence>
<reference evidence="8" key="2">
    <citation type="submission" date="2019-07" db="EMBL/GenBank/DDBJ databases">
        <authorList>
            <person name="Whitman W."/>
            <person name="Huntemann M."/>
            <person name="Clum A."/>
            <person name="Pillay M."/>
            <person name="Palaniappan K."/>
            <person name="Varghese N."/>
            <person name="Mikhailova N."/>
            <person name="Stamatis D."/>
            <person name="Reddy T."/>
            <person name="Daum C."/>
            <person name="Shapiro N."/>
            <person name="Ivanova N."/>
            <person name="Kyrpides N."/>
            <person name="Woyke T."/>
        </authorList>
    </citation>
    <scope>NUCLEOTIDE SEQUENCE</scope>
    <source>
        <strain evidence="8">CGMCC 1.10685</strain>
    </source>
</reference>
<dbReference type="GO" id="GO:0005576">
    <property type="term" value="C:extracellular region"/>
    <property type="evidence" value="ECO:0007669"/>
    <property type="project" value="UniProtKB-SubCell"/>
</dbReference>
<proteinExistence type="predicted"/>